<evidence type="ECO:0000256" key="4">
    <source>
        <dbReference type="ARBA" id="ARBA00022475"/>
    </source>
</evidence>
<dbReference type="Pfam" id="PF00672">
    <property type="entry name" value="HAMP"/>
    <property type="match status" value="1"/>
</dbReference>
<dbReference type="PANTHER" id="PTHR45528">
    <property type="entry name" value="SENSOR HISTIDINE KINASE CPXA"/>
    <property type="match status" value="1"/>
</dbReference>
<evidence type="ECO:0000259" key="15">
    <source>
        <dbReference type="PROSITE" id="PS50109"/>
    </source>
</evidence>
<dbReference type="PRINTS" id="PR00344">
    <property type="entry name" value="BCTRLSENSOR"/>
</dbReference>
<dbReference type="SMART" id="SM00388">
    <property type="entry name" value="HisKA"/>
    <property type="match status" value="1"/>
</dbReference>
<keyword evidence="8" id="KW-0547">Nucleotide-binding</keyword>
<protein>
    <recommendedName>
        <fullName evidence="3">histidine kinase</fullName>
        <ecNumber evidence="3">2.7.13.3</ecNumber>
    </recommendedName>
</protein>
<comment type="catalytic activity">
    <reaction evidence="1">
        <text>ATP + protein L-histidine = ADP + protein N-phospho-L-histidine.</text>
        <dbReference type="EC" id="2.7.13.3"/>
    </reaction>
</comment>
<evidence type="ECO:0000313" key="17">
    <source>
        <dbReference type="EMBL" id="WDH85358.1"/>
    </source>
</evidence>
<dbReference type="PANTHER" id="PTHR45528:SF1">
    <property type="entry name" value="SENSOR HISTIDINE KINASE CPXA"/>
    <property type="match status" value="1"/>
</dbReference>
<dbReference type="PROSITE" id="PS50885">
    <property type="entry name" value="HAMP"/>
    <property type="match status" value="1"/>
</dbReference>
<keyword evidence="10" id="KW-0067">ATP-binding</keyword>
<dbReference type="SUPFAM" id="SSF158472">
    <property type="entry name" value="HAMP domain-like"/>
    <property type="match status" value="1"/>
</dbReference>
<dbReference type="InterPro" id="IPR036890">
    <property type="entry name" value="HATPase_C_sf"/>
</dbReference>
<dbReference type="Gene3D" id="3.30.565.10">
    <property type="entry name" value="Histidine kinase-like ATPase, C-terminal domain"/>
    <property type="match status" value="1"/>
</dbReference>
<dbReference type="AlphaFoldDB" id="A0AAX3N805"/>
<keyword evidence="13 14" id="KW-0472">Membrane</keyword>
<feature type="domain" description="HAMP" evidence="16">
    <location>
        <begin position="182"/>
        <end position="234"/>
    </location>
</feature>
<keyword evidence="9 17" id="KW-0418">Kinase</keyword>
<evidence type="ECO:0000256" key="1">
    <source>
        <dbReference type="ARBA" id="ARBA00000085"/>
    </source>
</evidence>
<evidence type="ECO:0000256" key="8">
    <source>
        <dbReference type="ARBA" id="ARBA00022741"/>
    </source>
</evidence>
<dbReference type="SMART" id="SM00387">
    <property type="entry name" value="HATPase_c"/>
    <property type="match status" value="1"/>
</dbReference>
<dbReference type="GO" id="GO:0005524">
    <property type="term" value="F:ATP binding"/>
    <property type="evidence" value="ECO:0007669"/>
    <property type="project" value="UniProtKB-KW"/>
</dbReference>
<evidence type="ECO:0000256" key="6">
    <source>
        <dbReference type="ARBA" id="ARBA00022679"/>
    </source>
</evidence>
<dbReference type="SUPFAM" id="SSF55874">
    <property type="entry name" value="ATPase domain of HSP90 chaperone/DNA topoisomerase II/histidine kinase"/>
    <property type="match status" value="1"/>
</dbReference>
<dbReference type="InterPro" id="IPR003661">
    <property type="entry name" value="HisK_dim/P_dom"/>
</dbReference>
<dbReference type="CDD" id="cd16922">
    <property type="entry name" value="HATPase_EvgS-ArcB-TorS-like"/>
    <property type="match status" value="1"/>
</dbReference>
<evidence type="ECO:0000256" key="2">
    <source>
        <dbReference type="ARBA" id="ARBA00004651"/>
    </source>
</evidence>
<dbReference type="Pfam" id="PF00512">
    <property type="entry name" value="HisKA"/>
    <property type="match status" value="1"/>
</dbReference>
<keyword evidence="6" id="KW-0808">Transferase</keyword>
<sequence>MRMNRIAFKLGIIIVSLLLTVLLSLGFVVDKIFSNMYYQKSEQDVAEMSSHFVEMVHSSKSIPTDLISTMAEFSKVEIFVLDRQGELLGKSSKASNHHVNFITATEINRLLNGESLMINYSTENGESYLISGKPLLDIGGGVLVISSLDIVNSSILEVRQLLCLTGLIGFIIAVGVSFFLSRKMSGPLVQMEKATRKIAAGHLDSRVEVSTRDEIGSLAAAINDLAKDLQRYQDTRTEFFANISHELKTPIMYLEGYANVISKGLYETEEDMKKYLDIISQEAKRLNRLIIDLFDLSKMEEGKLTIYKDAVCINKIIEQVVSKVSMRAENKGITIKKHIDLALIVNGDPGRLEQIFLNLLDNSIRYTKEGSIEISAQQVNNTMVCISVTDTGSGISKEELPFLFERFYRVEKSRSREHGGTGLGLAITKMLVELHNGSIRVSSEAGKGTRFEVYLEKEY</sequence>
<dbReference type="Gene3D" id="1.10.287.130">
    <property type="match status" value="1"/>
</dbReference>
<evidence type="ECO:0000256" key="9">
    <source>
        <dbReference type="ARBA" id="ARBA00022777"/>
    </source>
</evidence>
<evidence type="ECO:0000256" key="11">
    <source>
        <dbReference type="ARBA" id="ARBA00022989"/>
    </source>
</evidence>
<gene>
    <name evidence="17" type="ORF">PUW23_25305</name>
</gene>
<dbReference type="InterPro" id="IPR003660">
    <property type="entry name" value="HAMP_dom"/>
</dbReference>
<dbReference type="RefSeq" id="WP_274360050.1">
    <property type="nucleotide sequence ID" value="NZ_CP118102.1"/>
</dbReference>
<dbReference type="SUPFAM" id="SSF47384">
    <property type="entry name" value="Homodimeric domain of signal transducing histidine kinase"/>
    <property type="match status" value="1"/>
</dbReference>
<feature type="transmembrane region" description="Helical" evidence="14">
    <location>
        <begin position="158"/>
        <end position="181"/>
    </location>
</feature>
<dbReference type="InterPro" id="IPR036097">
    <property type="entry name" value="HisK_dim/P_sf"/>
</dbReference>
<proteinExistence type="predicted"/>
<keyword evidence="11 14" id="KW-1133">Transmembrane helix</keyword>
<dbReference type="EMBL" id="CP118102">
    <property type="protein sequence ID" value="WDH85358.1"/>
    <property type="molecule type" value="Genomic_DNA"/>
</dbReference>
<evidence type="ECO:0000256" key="3">
    <source>
        <dbReference type="ARBA" id="ARBA00012438"/>
    </source>
</evidence>
<keyword evidence="7 14" id="KW-0812">Transmembrane</keyword>
<dbReference type="InterPro" id="IPR050398">
    <property type="entry name" value="HssS/ArlS-like"/>
</dbReference>
<dbReference type="PROSITE" id="PS50109">
    <property type="entry name" value="HIS_KIN"/>
    <property type="match status" value="1"/>
</dbReference>
<name>A0AAX3N805_9BACL</name>
<dbReference type="GO" id="GO:0005886">
    <property type="term" value="C:plasma membrane"/>
    <property type="evidence" value="ECO:0007669"/>
    <property type="project" value="UniProtKB-SubCell"/>
</dbReference>
<evidence type="ECO:0000259" key="16">
    <source>
        <dbReference type="PROSITE" id="PS50885"/>
    </source>
</evidence>
<dbReference type="Proteomes" id="UP001220962">
    <property type="component" value="Plasmid unnamed1"/>
</dbReference>
<evidence type="ECO:0000313" key="18">
    <source>
        <dbReference type="Proteomes" id="UP001220962"/>
    </source>
</evidence>
<keyword evidence="12" id="KW-0902">Two-component regulatory system</keyword>
<organism evidence="17 18">
    <name type="scientific">Paenibacillus urinalis</name>
    <dbReference type="NCBI Taxonomy" id="521520"/>
    <lineage>
        <taxon>Bacteria</taxon>
        <taxon>Bacillati</taxon>
        <taxon>Bacillota</taxon>
        <taxon>Bacilli</taxon>
        <taxon>Bacillales</taxon>
        <taxon>Paenibacillaceae</taxon>
        <taxon>Paenibacillus</taxon>
    </lineage>
</organism>
<dbReference type="Gene3D" id="6.10.340.10">
    <property type="match status" value="1"/>
</dbReference>
<dbReference type="InterPro" id="IPR003594">
    <property type="entry name" value="HATPase_dom"/>
</dbReference>
<evidence type="ECO:0000256" key="10">
    <source>
        <dbReference type="ARBA" id="ARBA00022840"/>
    </source>
</evidence>
<keyword evidence="5" id="KW-0597">Phosphoprotein</keyword>
<dbReference type="FunFam" id="3.30.565.10:FF:000006">
    <property type="entry name" value="Sensor histidine kinase WalK"/>
    <property type="match status" value="1"/>
</dbReference>
<evidence type="ECO:0000256" key="5">
    <source>
        <dbReference type="ARBA" id="ARBA00022553"/>
    </source>
</evidence>
<evidence type="ECO:0000256" key="14">
    <source>
        <dbReference type="SAM" id="Phobius"/>
    </source>
</evidence>
<dbReference type="InterPro" id="IPR005467">
    <property type="entry name" value="His_kinase_dom"/>
</dbReference>
<dbReference type="SMART" id="SM00304">
    <property type="entry name" value="HAMP"/>
    <property type="match status" value="1"/>
</dbReference>
<keyword evidence="4" id="KW-1003">Cell membrane</keyword>
<comment type="subcellular location">
    <subcellularLocation>
        <location evidence="2">Cell membrane</location>
        <topology evidence="2">Multi-pass membrane protein</topology>
    </subcellularLocation>
</comment>
<evidence type="ECO:0000256" key="12">
    <source>
        <dbReference type="ARBA" id="ARBA00023012"/>
    </source>
</evidence>
<dbReference type="InterPro" id="IPR004358">
    <property type="entry name" value="Sig_transdc_His_kin-like_C"/>
</dbReference>
<keyword evidence="17" id="KW-0614">Plasmid</keyword>
<evidence type="ECO:0000256" key="13">
    <source>
        <dbReference type="ARBA" id="ARBA00023136"/>
    </source>
</evidence>
<dbReference type="CDD" id="cd06225">
    <property type="entry name" value="HAMP"/>
    <property type="match status" value="1"/>
</dbReference>
<dbReference type="GO" id="GO:0000155">
    <property type="term" value="F:phosphorelay sensor kinase activity"/>
    <property type="evidence" value="ECO:0007669"/>
    <property type="project" value="InterPro"/>
</dbReference>
<dbReference type="FunFam" id="1.10.287.130:FF:000001">
    <property type="entry name" value="Two-component sensor histidine kinase"/>
    <property type="match status" value="1"/>
</dbReference>
<accession>A0AAX3N805</accession>
<feature type="domain" description="Histidine kinase" evidence="15">
    <location>
        <begin position="242"/>
        <end position="459"/>
    </location>
</feature>
<evidence type="ECO:0000256" key="7">
    <source>
        <dbReference type="ARBA" id="ARBA00022692"/>
    </source>
</evidence>
<dbReference type="CDD" id="cd00082">
    <property type="entry name" value="HisKA"/>
    <property type="match status" value="1"/>
</dbReference>
<geneLocation type="plasmid" evidence="17 18">
    <name>unnamed1</name>
</geneLocation>
<dbReference type="EC" id="2.7.13.3" evidence="3"/>
<reference evidence="17" key="1">
    <citation type="submission" date="2023-02" db="EMBL/GenBank/DDBJ databases">
        <title>Pathogen: clinical or host-associated sample.</title>
        <authorList>
            <person name="Hergert J."/>
            <person name="Casey R."/>
            <person name="Wagner J."/>
            <person name="Young E.L."/>
            <person name="Oakeson K.F."/>
        </authorList>
    </citation>
    <scope>NUCLEOTIDE SEQUENCE</scope>
    <source>
        <strain evidence="17">2022CK-00830</strain>
        <plasmid evidence="17">unnamed1</plasmid>
    </source>
</reference>
<dbReference type="Pfam" id="PF02518">
    <property type="entry name" value="HATPase_c"/>
    <property type="match status" value="1"/>
</dbReference>